<sequence length="242" mass="27896">MSKRSVLIIDDEEPGRRLVRQYLEPYANFRVIGECANGLEAVRDINFMEPDLIFLDVQMPGAGGLEVLKRVEHIPHVIFTTAYDRYAIDAFEANAVDYLLKPYTRERFEKTMTRLEQQDSSPAIDVINNLLPQEGFADRILVEHRKRYKNIPVAEILYLKACGDHTEIYTKTVTYLSSMGISSLAEKLNPRSYVRLHRSTLVNMNHVKEVYRDLGKIFVVMQNGVELSVGRNYQPLIKELMV</sequence>
<protein>
    <submittedName>
        <fullName evidence="4">LytTR family DNA-binding domain-containing protein</fullName>
    </submittedName>
</protein>
<organism evidence="4 5">
    <name type="scientific">Niabella yanshanensis</name>
    <dbReference type="NCBI Taxonomy" id="577386"/>
    <lineage>
        <taxon>Bacteria</taxon>
        <taxon>Pseudomonadati</taxon>
        <taxon>Bacteroidota</taxon>
        <taxon>Chitinophagia</taxon>
        <taxon>Chitinophagales</taxon>
        <taxon>Chitinophagaceae</taxon>
        <taxon>Niabella</taxon>
    </lineage>
</organism>
<dbReference type="InterPro" id="IPR007492">
    <property type="entry name" value="LytTR_DNA-bd_dom"/>
</dbReference>
<dbReference type="Pfam" id="PF00072">
    <property type="entry name" value="Response_reg"/>
    <property type="match status" value="1"/>
</dbReference>
<dbReference type="PANTHER" id="PTHR37299">
    <property type="entry name" value="TRANSCRIPTIONAL REGULATOR-RELATED"/>
    <property type="match status" value="1"/>
</dbReference>
<dbReference type="EMBL" id="CP139960">
    <property type="protein sequence ID" value="WQD38770.1"/>
    <property type="molecule type" value="Genomic_DNA"/>
</dbReference>
<evidence type="ECO:0000259" key="2">
    <source>
        <dbReference type="PROSITE" id="PS50110"/>
    </source>
</evidence>
<dbReference type="PROSITE" id="PS50110">
    <property type="entry name" value="RESPONSE_REGULATORY"/>
    <property type="match status" value="1"/>
</dbReference>
<accession>A0ABZ0W9V2</accession>
<evidence type="ECO:0000259" key="3">
    <source>
        <dbReference type="PROSITE" id="PS50930"/>
    </source>
</evidence>
<proteinExistence type="predicted"/>
<keyword evidence="1" id="KW-0597">Phosphoprotein</keyword>
<evidence type="ECO:0000256" key="1">
    <source>
        <dbReference type="PROSITE-ProRule" id="PRU00169"/>
    </source>
</evidence>
<dbReference type="Pfam" id="PF04397">
    <property type="entry name" value="LytTR"/>
    <property type="match status" value="1"/>
</dbReference>
<dbReference type="InterPro" id="IPR011006">
    <property type="entry name" value="CheY-like_superfamily"/>
</dbReference>
<feature type="domain" description="Response regulatory" evidence="2">
    <location>
        <begin position="5"/>
        <end position="116"/>
    </location>
</feature>
<dbReference type="GO" id="GO:0003677">
    <property type="term" value="F:DNA binding"/>
    <property type="evidence" value="ECO:0007669"/>
    <property type="project" value="UniProtKB-KW"/>
</dbReference>
<evidence type="ECO:0000313" key="5">
    <source>
        <dbReference type="Proteomes" id="UP001325680"/>
    </source>
</evidence>
<keyword evidence="4" id="KW-0238">DNA-binding</keyword>
<gene>
    <name evidence="4" type="ORF">U0035_01255</name>
</gene>
<keyword evidence="5" id="KW-1185">Reference proteome</keyword>
<dbReference type="RefSeq" id="WP_114792690.1">
    <property type="nucleotide sequence ID" value="NZ_CP139960.1"/>
</dbReference>
<dbReference type="SMART" id="SM00850">
    <property type="entry name" value="LytTR"/>
    <property type="match status" value="1"/>
</dbReference>
<feature type="domain" description="HTH LytTR-type" evidence="3">
    <location>
        <begin position="140"/>
        <end position="242"/>
    </location>
</feature>
<dbReference type="SMART" id="SM00448">
    <property type="entry name" value="REC"/>
    <property type="match status" value="1"/>
</dbReference>
<dbReference type="SUPFAM" id="SSF52172">
    <property type="entry name" value="CheY-like"/>
    <property type="match status" value="1"/>
</dbReference>
<dbReference type="InterPro" id="IPR001789">
    <property type="entry name" value="Sig_transdc_resp-reg_receiver"/>
</dbReference>
<dbReference type="Gene3D" id="2.40.50.1020">
    <property type="entry name" value="LytTr DNA-binding domain"/>
    <property type="match status" value="1"/>
</dbReference>
<evidence type="ECO:0000313" key="4">
    <source>
        <dbReference type="EMBL" id="WQD38770.1"/>
    </source>
</evidence>
<dbReference type="Proteomes" id="UP001325680">
    <property type="component" value="Chromosome"/>
</dbReference>
<dbReference type="PANTHER" id="PTHR37299:SF1">
    <property type="entry name" value="STAGE 0 SPORULATION PROTEIN A HOMOLOG"/>
    <property type="match status" value="1"/>
</dbReference>
<reference evidence="4 5" key="1">
    <citation type="submission" date="2023-12" db="EMBL/GenBank/DDBJ databases">
        <title>Genome sequencing and assembly of bacterial species from a model synthetic community.</title>
        <authorList>
            <person name="Hogle S.L."/>
        </authorList>
    </citation>
    <scope>NUCLEOTIDE SEQUENCE [LARGE SCALE GENOMIC DNA]</scope>
    <source>
        <strain evidence="4 5">HAMBI_3031</strain>
    </source>
</reference>
<name>A0ABZ0W9V2_9BACT</name>
<dbReference type="Gene3D" id="3.40.50.2300">
    <property type="match status" value="1"/>
</dbReference>
<feature type="modified residue" description="4-aspartylphosphate" evidence="1">
    <location>
        <position position="56"/>
    </location>
</feature>
<dbReference type="InterPro" id="IPR046947">
    <property type="entry name" value="LytR-like"/>
</dbReference>
<dbReference type="PROSITE" id="PS50930">
    <property type="entry name" value="HTH_LYTTR"/>
    <property type="match status" value="1"/>
</dbReference>